<dbReference type="Proteomes" id="UP001152888">
    <property type="component" value="Unassembled WGS sequence"/>
</dbReference>
<evidence type="ECO:0000313" key="3">
    <source>
        <dbReference type="Proteomes" id="UP001152888"/>
    </source>
</evidence>
<keyword evidence="1" id="KW-0812">Transmembrane</keyword>
<comment type="caution">
    <text evidence="2">The sequence shown here is derived from an EMBL/GenBank/DDBJ whole genome shotgun (WGS) entry which is preliminary data.</text>
</comment>
<evidence type="ECO:0000256" key="1">
    <source>
        <dbReference type="SAM" id="Phobius"/>
    </source>
</evidence>
<dbReference type="AlphaFoldDB" id="A0A9P0PLZ8"/>
<protein>
    <submittedName>
        <fullName evidence="2">Uncharacterized protein</fullName>
    </submittedName>
</protein>
<keyword evidence="3" id="KW-1185">Reference proteome</keyword>
<evidence type="ECO:0000313" key="2">
    <source>
        <dbReference type="EMBL" id="CAH1989259.1"/>
    </source>
</evidence>
<keyword evidence="1" id="KW-1133">Transmembrane helix</keyword>
<name>A0A9P0PLZ8_ACAOB</name>
<keyword evidence="1" id="KW-0472">Membrane</keyword>
<accession>A0A9P0PLZ8</accession>
<sequence length="101" mass="11821">MFWSGCLRIILYIFIFLIIVFVVESISYGIGWLFGKIFRIIFDPNNSYRARHSSRKWYLLCDNLISSSMFKLKFSLCSIQFTVDKSIEQEGVSQNLDPSAF</sequence>
<organism evidence="2 3">
    <name type="scientific">Acanthoscelides obtectus</name>
    <name type="common">Bean weevil</name>
    <name type="synonym">Bruchus obtectus</name>
    <dbReference type="NCBI Taxonomy" id="200917"/>
    <lineage>
        <taxon>Eukaryota</taxon>
        <taxon>Metazoa</taxon>
        <taxon>Ecdysozoa</taxon>
        <taxon>Arthropoda</taxon>
        <taxon>Hexapoda</taxon>
        <taxon>Insecta</taxon>
        <taxon>Pterygota</taxon>
        <taxon>Neoptera</taxon>
        <taxon>Endopterygota</taxon>
        <taxon>Coleoptera</taxon>
        <taxon>Polyphaga</taxon>
        <taxon>Cucujiformia</taxon>
        <taxon>Chrysomeloidea</taxon>
        <taxon>Chrysomelidae</taxon>
        <taxon>Bruchinae</taxon>
        <taxon>Bruchini</taxon>
        <taxon>Acanthoscelides</taxon>
    </lineage>
</organism>
<proteinExistence type="predicted"/>
<gene>
    <name evidence="2" type="ORF">ACAOBT_LOCUS18922</name>
</gene>
<feature type="transmembrane region" description="Helical" evidence="1">
    <location>
        <begin position="12"/>
        <end position="34"/>
    </location>
</feature>
<dbReference type="EMBL" id="CAKOFQ010007059">
    <property type="protein sequence ID" value="CAH1989259.1"/>
    <property type="molecule type" value="Genomic_DNA"/>
</dbReference>
<reference evidence="2" key="1">
    <citation type="submission" date="2022-03" db="EMBL/GenBank/DDBJ databases">
        <authorList>
            <person name="Sayadi A."/>
        </authorList>
    </citation>
    <scope>NUCLEOTIDE SEQUENCE</scope>
</reference>